<dbReference type="InterPro" id="IPR000182">
    <property type="entry name" value="GNAT_dom"/>
</dbReference>
<sequence length="223" mass="23770">MDVTTRYLEQTSPSDLRPARPPSIEVDVVRAESPSPEFGRFLYTAVGGDWHWTERLPWTWAEWARWLEGVEIWVAHHRGSPAGYVELAAQDDATVEISSFGLLPWAIGKGLGGHLLAAGTARAWDLADRWPGREPTRRVWLHTCSLDGPAALANYLARGFRLYDTRVNVPGDEYEGTPPPGPWPGAGPRPGVPGDAGVPGAFGAFGASGVPGAPSVAGASGGP</sequence>
<dbReference type="InterPro" id="IPR016181">
    <property type="entry name" value="Acyl_CoA_acyltransferase"/>
</dbReference>
<comment type="caution">
    <text evidence="3">The sequence shown here is derived from an EMBL/GenBank/DDBJ whole genome shotgun (WGS) entry which is preliminary data.</text>
</comment>
<evidence type="ECO:0000313" key="3">
    <source>
        <dbReference type="EMBL" id="GAA3010231.1"/>
    </source>
</evidence>
<feature type="region of interest" description="Disordered" evidence="1">
    <location>
        <begin position="171"/>
        <end position="204"/>
    </location>
</feature>
<proteinExistence type="predicted"/>
<reference evidence="3 4" key="1">
    <citation type="journal article" date="2019" name="Int. J. Syst. Evol. Microbiol.">
        <title>The Global Catalogue of Microorganisms (GCM) 10K type strain sequencing project: providing services to taxonomists for standard genome sequencing and annotation.</title>
        <authorList>
            <consortium name="The Broad Institute Genomics Platform"/>
            <consortium name="The Broad Institute Genome Sequencing Center for Infectious Disease"/>
            <person name="Wu L."/>
            <person name="Ma J."/>
        </authorList>
    </citation>
    <scope>NUCLEOTIDE SEQUENCE [LARGE SCALE GENOMIC DNA]</scope>
    <source>
        <strain evidence="3 4">JCM 3106</strain>
    </source>
</reference>
<feature type="domain" description="N-acetyltransferase" evidence="2">
    <location>
        <begin position="26"/>
        <end position="181"/>
    </location>
</feature>
<dbReference type="Gene3D" id="3.40.630.30">
    <property type="match status" value="1"/>
</dbReference>
<feature type="region of interest" description="Disordered" evidence="1">
    <location>
        <begin position="1"/>
        <end position="20"/>
    </location>
</feature>
<dbReference type="RefSeq" id="WP_344896168.1">
    <property type="nucleotide sequence ID" value="NZ_BAAAWD010000008.1"/>
</dbReference>
<accession>A0ABN3XZZ0</accession>
<dbReference type="Proteomes" id="UP001499930">
    <property type="component" value="Unassembled WGS sequence"/>
</dbReference>
<gene>
    <name evidence="3" type="ORF">GCM10017559_35890</name>
</gene>
<dbReference type="CDD" id="cd04301">
    <property type="entry name" value="NAT_SF"/>
    <property type="match status" value="1"/>
</dbReference>
<evidence type="ECO:0000313" key="4">
    <source>
        <dbReference type="Proteomes" id="UP001499930"/>
    </source>
</evidence>
<organism evidence="3 4">
    <name type="scientific">Streptosporangium longisporum</name>
    <dbReference type="NCBI Taxonomy" id="46187"/>
    <lineage>
        <taxon>Bacteria</taxon>
        <taxon>Bacillati</taxon>
        <taxon>Actinomycetota</taxon>
        <taxon>Actinomycetes</taxon>
        <taxon>Streptosporangiales</taxon>
        <taxon>Streptosporangiaceae</taxon>
        <taxon>Streptosporangium</taxon>
    </lineage>
</organism>
<keyword evidence="4" id="KW-1185">Reference proteome</keyword>
<feature type="compositionally biased region" description="Low complexity" evidence="1">
    <location>
        <begin position="192"/>
        <end position="204"/>
    </location>
</feature>
<feature type="compositionally biased region" description="Pro residues" evidence="1">
    <location>
        <begin position="177"/>
        <end position="191"/>
    </location>
</feature>
<dbReference type="SUPFAM" id="SSF55729">
    <property type="entry name" value="Acyl-CoA N-acyltransferases (Nat)"/>
    <property type="match status" value="1"/>
</dbReference>
<evidence type="ECO:0000259" key="2">
    <source>
        <dbReference type="PROSITE" id="PS51186"/>
    </source>
</evidence>
<dbReference type="Pfam" id="PF00583">
    <property type="entry name" value="Acetyltransf_1"/>
    <property type="match status" value="1"/>
</dbReference>
<dbReference type="PROSITE" id="PS51186">
    <property type="entry name" value="GNAT"/>
    <property type="match status" value="1"/>
</dbReference>
<dbReference type="EMBL" id="BAAAWD010000008">
    <property type="protein sequence ID" value="GAA3010231.1"/>
    <property type="molecule type" value="Genomic_DNA"/>
</dbReference>
<name>A0ABN3XZZ0_9ACTN</name>
<evidence type="ECO:0000256" key="1">
    <source>
        <dbReference type="SAM" id="MobiDB-lite"/>
    </source>
</evidence>
<protein>
    <submittedName>
        <fullName evidence="3">GNAT family N-acetyltransferase</fullName>
    </submittedName>
</protein>